<keyword evidence="3" id="KW-1185">Reference proteome</keyword>
<dbReference type="Gene3D" id="3.40.190.80">
    <property type="match status" value="1"/>
</dbReference>
<dbReference type="VEuPathDB" id="VectorBase:GMOY011427"/>
<dbReference type="EMBL" id="CCAG010011999">
    <property type="status" value="NOT_ANNOTATED_CDS"/>
    <property type="molecule type" value="Genomic_DNA"/>
</dbReference>
<reference evidence="2" key="1">
    <citation type="submission" date="2020-05" db="UniProtKB">
        <authorList>
            <consortium name="EnsemblMetazoa"/>
        </authorList>
    </citation>
    <scope>IDENTIFICATION</scope>
    <source>
        <strain evidence="2">Yale</strain>
    </source>
</reference>
<dbReference type="AlphaFoldDB" id="A0A1B0GDQ2"/>
<dbReference type="SUPFAM" id="SSF56655">
    <property type="entry name" value="Carbohydrate phosphatase"/>
    <property type="match status" value="1"/>
</dbReference>
<evidence type="ECO:0000313" key="3">
    <source>
        <dbReference type="Proteomes" id="UP000092444"/>
    </source>
</evidence>
<organism evidence="2 3">
    <name type="scientific">Glossina morsitans morsitans</name>
    <name type="common">Savannah tsetse fly</name>
    <dbReference type="NCBI Taxonomy" id="37546"/>
    <lineage>
        <taxon>Eukaryota</taxon>
        <taxon>Metazoa</taxon>
        <taxon>Ecdysozoa</taxon>
        <taxon>Arthropoda</taxon>
        <taxon>Hexapoda</taxon>
        <taxon>Insecta</taxon>
        <taxon>Pterygota</taxon>
        <taxon>Neoptera</taxon>
        <taxon>Endopterygota</taxon>
        <taxon>Diptera</taxon>
        <taxon>Brachycera</taxon>
        <taxon>Muscomorpha</taxon>
        <taxon>Hippoboscoidea</taxon>
        <taxon>Glossinidae</taxon>
        <taxon>Glossina</taxon>
    </lineage>
</organism>
<feature type="region of interest" description="Disordered" evidence="1">
    <location>
        <begin position="91"/>
        <end position="112"/>
    </location>
</feature>
<evidence type="ECO:0000256" key="1">
    <source>
        <dbReference type="SAM" id="MobiDB-lite"/>
    </source>
</evidence>
<accession>A0A1B0GDQ2</accession>
<protein>
    <submittedName>
        <fullName evidence="2">Uncharacterized protein</fullName>
    </submittedName>
</protein>
<proteinExistence type="predicted"/>
<dbReference type="Proteomes" id="UP000092444">
    <property type="component" value="Unassembled WGS sequence"/>
</dbReference>
<sequence>MANITTTKLLQKLSDLGYTFAFSAGAAHKALKVIIGEVGVYVLSKGSTYRWDTCDPQAILRSLNGGTFDSSSSIEKGEPMILMSREDITMQSTNDANNGTNNVTKKPDNATQGTTLAEEMTVEMKFIP</sequence>
<dbReference type="STRING" id="37546.A0A1B0GDQ2"/>
<evidence type="ECO:0000313" key="2">
    <source>
        <dbReference type="EnsemblMetazoa" id="GMOY011427-PA"/>
    </source>
</evidence>
<dbReference type="PhylomeDB" id="A0A1B0GDQ2"/>
<name>A0A1B0GDQ2_GLOMM</name>
<dbReference type="EnsemblMetazoa" id="GMOY011427-RA">
    <property type="protein sequence ID" value="GMOY011427-PA"/>
    <property type="gene ID" value="GMOY011427"/>
</dbReference>